<name>A0A0C2ITB4_THEKT</name>
<sequence>MDSVIKVLFIFSGFMTDRQLIPIFRYQIYEITCMLFGKVLNCNIEINVVTVFEYDRIVINRFFEKHEQYFHGNKITIVEEMDMGYLNECIQHNISIRDVSPHF</sequence>
<protein>
    <submittedName>
        <fullName evidence="1">Uncharacterized protein</fullName>
    </submittedName>
</protein>
<evidence type="ECO:0000313" key="2">
    <source>
        <dbReference type="Proteomes" id="UP000031668"/>
    </source>
</evidence>
<evidence type="ECO:0000313" key="1">
    <source>
        <dbReference type="EMBL" id="KII68614.1"/>
    </source>
</evidence>
<comment type="caution">
    <text evidence="1">The sequence shown here is derived from an EMBL/GenBank/DDBJ whole genome shotgun (WGS) entry which is preliminary data.</text>
</comment>
<dbReference type="AlphaFoldDB" id="A0A0C2ITB4"/>
<dbReference type="EMBL" id="JWZT01002764">
    <property type="protein sequence ID" value="KII68614.1"/>
    <property type="molecule type" value="Genomic_DNA"/>
</dbReference>
<keyword evidence="2" id="KW-1185">Reference proteome</keyword>
<reference evidence="1 2" key="1">
    <citation type="journal article" date="2014" name="Genome Biol. Evol.">
        <title>The genome of the myxosporean Thelohanellus kitauei shows adaptations to nutrient acquisition within its fish host.</title>
        <authorList>
            <person name="Yang Y."/>
            <person name="Xiong J."/>
            <person name="Zhou Z."/>
            <person name="Huo F."/>
            <person name="Miao W."/>
            <person name="Ran C."/>
            <person name="Liu Y."/>
            <person name="Zhang J."/>
            <person name="Feng J."/>
            <person name="Wang M."/>
            <person name="Wang M."/>
            <person name="Wang L."/>
            <person name="Yao B."/>
        </authorList>
    </citation>
    <scope>NUCLEOTIDE SEQUENCE [LARGE SCALE GENOMIC DNA]</scope>
    <source>
        <strain evidence="1">Wuqing</strain>
    </source>
</reference>
<gene>
    <name evidence="1" type="ORF">RF11_02654</name>
</gene>
<organism evidence="1 2">
    <name type="scientific">Thelohanellus kitauei</name>
    <name type="common">Myxosporean</name>
    <dbReference type="NCBI Taxonomy" id="669202"/>
    <lineage>
        <taxon>Eukaryota</taxon>
        <taxon>Metazoa</taxon>
        <taxon>Cnidaria</taxon>
        <taxon>Myxozoa</taxon>
        <taxon>Myxosporea</taxon>
        <taxon>Bivalvulida</taxon>
        <taxon>Platysporina</taxon>
        <taxon>Myxobolidae</taxon>
        <taxon>Thelohanellus</taxon>
    </lineage>
</organism>
<accession>A0A0C2ITB4</accession>
<dbReference type="Proteomes" id="UP000031668">
    <property type="component" value="Unassembled WGS sequence"/>
</dbReference>
<proteinExistence type="predicted"/>